<dbReference type="Pfam" id="PF12833">
    <property type="entry name" value="HTH_18"/>
    <property type="match status" value="1"/>
</dbReference>
<organism evidence="5 6">
    <name type="scientific">Chitinophaga filiformis</name>
    <name type="common">Myxococcus filiformis</name>
    <name type="synonym">Flexibacter filiformis</name>
    <dbReference type="NCBI Taxonomy" id="104663"/>
    <lineage>
        <taxon>Bacteria</taxon>
        <taxon>Pseudomonadati</taxon>
        <taxon>Bacteroidota</taxon>
        <taxon>Chitinophagia</taxon>
        <taxon>Chitinophagales</taxon>
        <taxon>Chitinophagaceae</taxon>
        <taxon>Chitinophaga</taxon>
    </lineage>
</organism>
<dbReference type="PROSITE" id="PS01124">
    <property type="entry name" value="HTH_ARAC_FAMILY_2"/>
    <property type="match status" value="1"/>
</dbReference>
<dbReference type="InterPro" id="IPR018060">
    <property type="entry name" value="HTH_AraC"/>
</dbReference>
<sequence>MKAISTYNISKLLDVFSQAARRDDFLFIGEENYTPSIEEPFRTDTYAIVFLKEGQVGITVGLTAGVVTGPALITIGPYIIRSVHKVENNPRLDLIFFKESFFLENQANIYYLLKYGFFDNEDSHVIPLSNENVQRFSAIYDLLRATIQEGHPHTNDIVRSYLNILLCETDAAAARLKEADPEPSARAHPLLANFKTLLSKEVLQQHSVRFYASHLNVTPKYLSEVIKEQTGRTAGEWIDQTLILEAKVLLQRKDLSISQISDLLHFSDQSVFGKFFKVNTGMSPLTYRNALTE</sequence>
<gene>
    <name evidence="5" type="ORF">SAMN04488121_11330</name>
</gene>
<dbReference type="GO" id="GO:0003700">
    <property type="term" value="F:DNA-binding transcription factor activity"/>
    <property type="evidence" value="ECO:0007669"/>
    <property type="project" value="InterPro"/>
</dbReference>
<proteinExistence type="predicted"/>
<dbReference type="Proteomes" id="UP000199045">
    <property type="component" value="Unassembled WGS sequence"/>
</dbReference>
<dbReference type="EMBL" id="FNBN01000013">
    <property type="protein sequence ID" value="SDH48601.1"/>
    <property type="molecule type" value="Genomic_DNA"/>
</dbReference>
<evidence type="ECO:0000256" key="2">
    <source>
        <dbReference type="ARBA" id="ARBA00023125"/>
    </source>
</evidence>
<name>A0A1G8CT29_CHIFI</name>
<evidence type="ECO:0000313" key="6">
    <source>
        <dbReference type="Proteomes" id="UP000199045"/>
    </source>
</evidence>
<dbReference type="AlphaFoldDB" id="A0A1G8CT29"/>
<dbReference type="RefSeq" id="WP_089838301.1">
    <property type="nucleotide sequence ID" value="NZ_FNBN01000013.1"/>
</dbReference>
<dbReference type="SMART" id="SM00342">
    <property type="entry name" value="HTH_ARAC"/>
    <property type="match status" value="1"/>
</dbReference>
<reference evidence="5 6" key="1">
    <citation type="submission" date="2016-10" db="EMBL/GenBank/DDBJ databases">
        <authorList>
            <person name="de Groot N.N."/>
        </authorList>
    </citation>
    <scope>NUCLEOTIDE SEQUENCE [LARGE SCALE GENOMIC DNA]</scope>
    <source>
        <strain evidence="5 6">DSM 527</strain>
    </source>
</reference>
<evidence type="ECO:0000259" key="4">
    <source>
        <dbReference type="PROSITE" id="PS01124"/>
    </source>
</evidence>
<evidence type="ECO:0000256" key="3">
    <source>
        <dbReference type="ARBA" id="ARBA00023163"/>
    </source>
</evidence>
<protein>
    <submittedName>
        <fullName evidence="5">AraC-type DNA-binding protein</fullName>
    </submittedName>
</protein>
<dbReference type="PANTHER" id="PTHR43280:SF32">
    <property type="entry name" value="TRANSCRIPTIONAL REGULATORY PROTEIN"/>
    <property type="match status" value="1"/>
</dbReference>
<dbReference type="OrthoDB" id="1007667at2"/>
<keyword evidence="3" id="KW-0804">Transcription</keyword>
<dbReference type="PANTHER" id="PTHR43280">
    <property type="entry name" value="ARAC-FAMILY TRANSCRIPTIONAL REGULATOR"/>
    <property type="match status" value="1"/>
</dbReference>
<evidence type="ECO:0000313" key="5">
    <source>
        <dbReference type="EMBL" id="SDH48601.1"/>
    </source>
</evidence>
<keyword evidence="2 5" id="KW-0238">DNA-binding</keyword>
<accession>A0A1G8CT29</accession>
<evidence type="ECO:0000256" key="1">
    <source>
        <dbReference type="ARBA" id="ARBA00023015"/>
    </source>
</evidence>
<dbReference type="Gene3D" id="1.10.10.60">
    <property type="entry name" value="Homeodomain-like"/>
    <property type="match status" value="1"/>
</dbReference>
<dbReference type="STRING" id="104663.SAMN04488121_11330"/>
<feature type="domain" description="HTH araC/xylS-type" evidence="4">
    <location>
        <begin position="192"/>
        <end position="290"/>
    </location>
</feature>
<dbReference type="SUPFAM" id="SSF46689">
    <property type="entry name" value="Homeodomain-like"/>
    <property type="match status" value="1"/>
</dbReference>
<keyword evidence="1" id="KW-0805">Transcription regulation</keyword>
<dbReference type="GO" id="GO:0043565">
    <property type="term" value="F:sequence-specific DNA binding"/>
    <property type="evidence" value="ECO:0007669"/>
    <property type="project" value="InterPro"/>
</dbReference>
<dbReference type="InterPro" id="IPR009057">
    <property type="entry name" value="Homeodomain-like_sf"/>
</dbReference>